<evidence type="ECO:0000313" key="1">
    <source>
        <dbReference type="EMBL" id="KFM73833.1"/>
    </source>
</evidence>
<accession>A0A087U8Z4</accession>
<dbReference type="EMBL" id="KK118782">
    <property type="protein sequence ID" value="KFM73833.1"/>
    <property type="molecule type" value="Genomic_DNA"/>
</dbReference>
<organism evidence="1 2">
    <name type="scientific">Stegodyphus mimosarum</name>
    <name type="common">African social velvet spider</name>
    <dbReference type="NCBI Taxonomy" id="407821"/>
    <lineage>
        <taxon>Eukaryota</taxon>
        <taxon>Metazoa</taxon>
        <taxon>Ecdysozoa</taxon>
        <taxon>Arthropoda</taxon>
        <taxon>Chelicerata</taxon>
        <taxon>Arachnida</taxon>
        <taxon>Araneae</taxon>
        <taxon>Araneomorphae</taxon>
        <taxon>Entelegynae</taxon>
        <taxon>Eresoidea</taxon>
        <taxon>Eresidae</taxon>
        <taxon>Stegodyphus</taxon>
    </lineage>
</organism>
<evidence type="ECO:0000313" key="2">
    <source>
        <dbReference type="Proteomes" id="UP000054359"/>
    </source>
</evidence>
<reference evidence="1 2" key="1">
    <citation type="submission" date="2013-11" db="EMBL/GenBank/DDBJ databases">
        <title>Genome sequencing of Stegodyphus mimosarum.</title>
        <authorList>
            <person name="Bechsgaard J."/>
        </authorList>
    </citation>
    <scope>NUCLEOTIDE SEQUENCE [LARGE SCALE GENOMIC DNA]</scope>
</reference>
<dbReference type="AlphaFoldDB" id="A0A087U8Z4"/>
<sequence>MVEPSWLIPYLKSVPIHLKDNEFGCSDLDYIVCYIIDDG</sequence>
<dbReference type="Proteomes" id="UP000054359">
    <property type="component" value="Unassembled WGS sequence"/>
</dbReference>
<proteinExistence type="predicted"/>
<gene>
    <name evidence="1" type="ORF">X975_12380</name>
</gene>
<feature type="non-terminal residue" evidence="1">
    <location>
        <position position="39"/>
    </location>
</feature>
<keyword evidence="2" id="KW-1185">Reference proteome</keyword>
<name>A0A087U8Z4_STEMI</name>
<protein>
    <submittedName>
        <fullName evidence="1">Uncharacterized protein</fullName>
    </submittedName>
</protein>